<reference evidence="3 4" key="1">
    <citation type="submission" date="2020-02" db="EMBL/GenBank/DDBJ databases">
        <authorList>
            <person name="Ma Q."/>
            <person name="Huang Y."/>
            <person name="Song X."/>
            <person name="Pei D."/>
        </authorList>
    </citation>
    <scope>NUCLEOTIDE SEQUENCE [LARGE SCALE GENOMIC DNA]</scope>
    <source>
        <strain evidence="3">Sxm20200214</strain>
        <tissue evidence="3">Leaf</tissue>
    </source>
</reference>
<accession>A0A8X7QI01</accession>
<evidence type="ECO:0000313" key="3">
    <source>
        <dbReference type="EMBL" id="KAG2270754.1"/>
    </source>
</evidence>
<evidence type="ECO:0000313" key="4">
    <source>
        <dbReference type="Proteomes" id="UP000886595"/>
    </source>
</evidence>
<feature type="coiled-coil region" evidence="1">
    <location>
        <begin position="204"/>
        <end position="231"/>
    </location>
</feature>
<feature type="compositionally biased region" description="Basic and acidic residues" evidence="2">
    <location>
        <begin position="297"/>
        <end position="319"/>
    </location>
</feature>
<feature type="compositionally biased region" description="Basic and acidic residues" evidence="2">
    <location>
        <begin position="1"/>
        <end position="13"/>
    </location>
</feature>
<dbReference type="EMBL" id="JAAMPC010000013">
    <property type="protein sequence ID" value="KAG2270754.1"/>
    <property type="molecule type" value="Genomic_DNA"/>
</dbReference>
<feature type="region of interest" description="Disordered" evidence="2">
    <location>
        <begin position="1"/>
        <end position="101"/>
    </location>
</feature>
<keyword evidence="1" id="KW-0175">Coiled coil</keyword>
<feature type="compositionally biased region" description="Basic and acidic residues" evidence="2">
    <location>
        <begin position="371"/>
        <end position="389"/>
    </location>
</feature>
<name>A0A8X7QI01_BRACI</name>
<keyword evidence="4" id="KW-1185">Reference proteome</keyword>
<feature type="compositionally biased region" description="Acidic residues" evidence="2">
    <location>
        <begin position="86"/>
        <end position="100"/>
    </location>
</feature>
<comment type="caution">
    <text evidence="3">The sequence shown here is derived from an EMBL/GenBank/DDBJ whole genome shotgun (WGS) entry which is preliminary data.</text>
</comment>
<dbReference type="Proteomes" id="UP000886595">
    <property type="component" value="Unassembled WGS sequence"/>
</dbReference>
<feature type="region of interest" description="Disordered" evidence="2">
    <location>
        <begin position="237"/>
        <end position="414"/>
    </location>
</feature>
<evidence type="ECO:0000256" key="1">
    <source>
        <dbReference type="SAM" id="Coils"/>
    </source>
</evidence>
<feature type="compositionally biased region" description="Acidic residues" evidence="2">
    <location>
        <begin position="240"/>
        <end position="279"/>
    </location>
</feature>
<dbReference type="OrthoDB" id="1113833at2759"/>
<organism evidence="3 4">
    <name type="scientific">Brassica carinata</name>
    <name type="common">Ethiopian mustard</name>
    <name type="synonym">Abyssinian cabbage</name>
    <dbReference type="NCBI Taxonomy" id="52824"/>
    <lineage>
        <taxon>Eukaryota</taxon>
        <taxon>Viridiplantae</taxon>
        <taxon>Streptophyta</taxon>
        <taxon>Embryophyta</taxon>
        <taxon>Tracheophyta</taxon>
        <taxon>Spermatophyta</taxon>
        <taxon>Magnoliopsida</taxon>
        <taxon>eudicotyledons</taxon>
        <taxon>Gunneridae</taxon>
        <taxon>Pentapetalae</taxon>
        <taxon>rosids</taxon>
        <taxon>malvids</taxon>
        <taxon>Brassicales</taxon>
        <taxon>Brassicaceae</taxon>
        <taxon>Brassiceae</taxon>
        <taxon>Brassica</taxon>
    </lineage>
</organism>
<sequence>MLNRGDPKAKEDNLSNVGGEETAMVPELESGEASKDEANPSTIDKSVAPETEQSLRDADESEENASDKEEEKESSDKEEDNRDEEKEVGEEEKEVGEEEKELLAFEAIPSLRNHFRESVNGAHPGCPRMCKIYILVETTAEKELLESIGMGKETQVEGPTIPAIGGGSNNAESGQTDAYSVEAPRVEALKAMEGRLMNAISDGMKEVNKKVKSLSNRLTLVENEVKSLRVSVPGMSELMSEGESDNPSDQDGSDNPSEEDGDDTPSEEDGGDTSSEEDKDGGSKNDSVLAIANQVQSEHEMSAAAEKLEIEILEKTNTEKKKKKRVRKDDGKELLSSKKPKVCNNARSPIWTRGQKMEDAAQKEAAQNEAGQKEVAQKKDAKQKADEKKQTKKAAQKKAGRKNKKPKKGGKKTL</sequence>
<dbReference type="AlphaFoldDB" id="A0A8X7QI01"/>
<feature type="compositionally biased region" description="Basic and acidic residues" evidence="2">
    <location>
        <begin position="65"/>
        <end position="85"/>
    </location>
</feature>
<evidence type="ECO:0000256" key="2">
    <source>
        <dbReference type="SAM" id="MobiDB-lite"/>
    </source>
</evidence>
<gene>
    <name evidence="3" type="ORF">Bca52824_065309</name>
</gene>
<proteinExistence type="predicted"/>
<feature type="compositionally biased region" description="Basic residues" evidence="2">
    <location>
        <begin position="390"/>
        <end position="414"/>
    </location>
</feature>
<protein>
    <submittedName>
        <fullName evidence="3">Uncharacterized protein</fullName>
    </submittedName>
</protein>
<feature type="compositionally biased region" description="Basic and acidic residues" evidence="2">
    <location>
        <begin position="327"/>
        <end position="336"/>
    </location>
</feature>